<evidence type="ECO:0000313" key="1">
    <source>
        <dbReference type="EMBL" id="AYF99808.1"/>
    </source>
</evidence>
<dbReference type="KEGG" id="lact:D7I46_01135"/>
<reference evidence="1 2" key="1">
    <citation type="submission" date="2018-09" db="EMBL/GenBank/DDBJ databases">
        <title>Genome sequencing of strain 1JSPR-7.</title>
        <authorList>
            <person name="Heo J."/>
            <person name="Kim S.-J."/>
            <person name="Kwon S.-W."/>
        </authorList>
    </citation>
    <scope>NUCLEOTIDE SEQUENCE [LARGE SCALE GENOMIC DNA]</scope>
    <source>
        <strain evidence="1 2">1JSPR-7</strain>
    </source>
</reference>
<proteinExistence type="predicted"/>
<evidence type="ECO:0000313" key="2">
    <source>
        <dbReference type="Proteomes" id="UP000269374"/>
    </source>
</evidence>
<organism evidence="1 2">
    <name type="scientific">Lactococcus allomyrinae</name>
    <dbReference type="NCBI Taxonomy" id="2419773"/>
    <lineage>
        <taxon>Bacteria</taxon>
        <taxon>Bacillati</taxon>
        <taxon>Bacillota</taxon>
        <taxon>Bacilli</taxon>
        <taxon>Lactobacillales</taxon>
        <taxon>Streptococcaceae</taxon>
        <taxon>Lactococcus</taxon>
    </lineage>
</organism>
<dbReference type="AlphaFoldDB" id="A0A387BDR8"/>
<dbReference type="Proteomes" id="UP000269374">
    <property type="component" value="Chromosome"/>
</dbReference>
<accession>A0A387BDR8</accession>
<dbReference type="RefSeq" id="WP_120771197.1">
    <property type="nucleotide sequence ID" value="NZ_CP032627.1"/>
</dbReference>
<sequence length="77" mass="9037">MYNLLKQYLTEKNIFLGKEMFSAVLLDLQFREAGNTTRISNALAYGLKLYQTSDGFKIDKDKFEYLSRISTEVWKTK</sequence>
<name>A0A387BDR8_9LACT</name>
<keyword evidence="2" id="KW-1185">Reference proteome</keyword>
<gene>
    <name evidence="1" type="ORF">D7I46_01135</name>
</gene>
<dbReference type="EMBL" id="CP032627">
    <property type="protein sequence ID" value="AYF99808.1"/>
    <property type="molecule type" value="Genomic_DNA"/>
</dbReference>
<protein>
    <submittedName>
        <fullName evidence="1">Uncharacterized protein</fullName>
    </submittedName>
</protein>